<dbReference type="PATRIC" id="fig|1286635.3.peg.3184"/>
<dbReference type="Proteomes" id="UP000014216">
    <property type="component" value="Unassembled WGS sequence"/>
</dbReference>
<organism evidence="3 4">
    <name type="scientific">Desulfotignum phosphitoxidans DSM 13687</name>
    <dbReference type="NCBI Taxonomy" id="1286635"/>
    <lineage>
        <taxon>Bacteria</taxon>
        <taxon>Pseudomonadati</taxon>
        <taxon>Thermodesulfobacteriota</taxon>
        <taxon>Desulfobacteria</taxon>
        <taxon>Desulfobacterales</taxon>
        <taxon>Desulfobacteraceae</taxon>
        <taxon>Desulfotignum</taxon>
    </lineage>
</organism>
<evidence type="ECO:0000313" key="4">
    <source>
        <dbReference type="Proteomes" id="UP000014216"/>
    </source>
</evidence>
<dbReference type="RefSeq" id="WP_006966964.1">
    <property type="nucleotide sequence ID" value="NZ_APJX01000007.1"/>
</dbReference>
<dbReference type="EMBL" id="APJX01000007">
    <property type="protein sequence ID" value="EMS78544.1"/>
    <property type="molecule type" value="Genomic_DNA"/>
</dbReference>
<evidence type="ECO:0000256" key="1">
    <source>
        <dbReference type="SAM" id="SignalP"/>
    </source>
</evidence>
<dbReference type="AlphaFoldDB" id="S0FZ99"/>
<evidence type="ECO:0000259" key="2">
    <source>
        <dbReference type="Pfam" id="PF10080"/>
    </source>
</evidence>
<sequence length="156" mass="16973">MKMTYYALFSLLAVLLVTAAGPAQAWFGTGKFEKVKPENGVVSLPLKEISDGKAHYYRVKSDKGIMVTFFVVKSPDGVIRAAVDACDVCYRSGKGYVQEGGTMVCTNCGMRFATDRINEVKGGCNPAPLARTVNNDQLLIAMSEINASAWLCEFKK</sequence>
<keyword evidence="1" id="KW-0732">Signal</keyword>
<feature type="signal peptide" evidence="1">
    <location>
        <begin position="1"/>
        <end position="25"/>
    </location>
</feature>
<dbReference type="OrthoDB" id="9792533at2"/>
<dbReference type="Pfam" id="PF10080">
    <property type="entry name" value="FtrD-like"/>
    <property type="match status" value="1"/>
</dbReference>
<feature type="domain" description="Membrane iron-sulfur containing protein FtrD-like" evidence="2">
    <location>
        <begin position="49"/>
        <end position="148"/>
    </location>
</feature>
<gene>
    <name evidence="3" type="ORF">Dpo_7c00140</name>
</gene>
<protein>
    <recommendedName>
        <fullName evidence="2">Membrane iron-sulfur containing protein FtrD-like domain-containing protein</fullName>
    </recommendedName>
</protein>
<comment type="caution">
    <text evidence="3">The sequence shown here is derived from an EMBL/GenBank/DDBJ whole genome shotgun (WGS) entry which is preliminary data.</text>
</comment>
<accession>S0FZ99</accession>
<reference evidence="3 4" key="1">
    <citation type="journal article" date="2013" name="Genome Announc.">
        <title>Draft Genome Sequence of Desulfotignum phosphitoxidans DSM 13687 Strain FiPS-3.</title>
        <authorList>
            <person name="Poehlein A."/>
            <person name="Daniel R."/>
            <person name="Simeonova D.D."/>
        </authorList>
    </citation>
    <scope>NUCLEOTIDE SEQUENCE [LARGE SCALE GENOMIC DNA]</scope>
    <source>
        <strain evidence="3 4">DSM 13687</strain>
    </source>
</reference>
<feature type="chain" id="PRO_5004497456" description="Membrane iron-sulfur containing protein FtrD-like domain-containing protein" evidence="1">
    <location>
        <begin position="26"/>
        <end position="156"/>
    </location>
</feature>
<proteinExistence type="predicted"/>
<name>S0FZ99_9BACT</name>
<dbReference type="InterPro" id="IPR018758">
    <property type="entry name" value="FtrD-like"/>
</dbReference>
<evidence type="ECO:0000313" key="3">
    <source>
        <dbReference type="EMBL" id="EMS78544.1"/>
    </source>
</evidence>
<keyword evidence="4" id="KW-1185">Reference proteome</keyword>